<dbReference type="RefSeq" id="WP_034222109.1">
    <property type="nucleotide sequence ID" value="NZ_AVCJ01000008.1"/>
</dbReference>
<accession>A0A087MJI3</accession>
<dbReference type="SFLD" id="SFLDS00003">
    <property type="entry name" value="Haloacid_Dehalogenase"/>
    <property type="match status" value="1"/>
</dbReference>
<keyword evidence="8 11" id="KW-0378">Hydrolase</keyword>
<comment type="cofactor">
    <cofactor evidence="2 11 12">
        <name>Mg(2+)</name>
        <dbReference type="ChEBI" id="CHEBI:18420"/>
    </cofactor>
</comment>
<evidence type="ECO:0000256" key="6">
    <source>
        <dbReference type="ARBA" id="ARBA00020092"/>
    </source>
</evidence>
<reference evidence="14" key="1">
    <citation type="submission" date="2013-08" db="EMBL/GenBank/DDBJ databases">
        <title>Genome sequencing of Arenimonas donghaensis.</title>
        <authorList>
            <person name="Chen F."/>
            <person name="Wang G."/>
        </authorList>
    </citation>
    <scope>NUCLEOTIDE SEQUENCE [LARGE SCALE GENOMIC DNA]</scope>
    <source>
        <strain evidence="14">HO3-R19</strain>
    </source>
</reference>
<dbReference type="InterPro" id="IPR023214">
    <property type="entry name" value="HAD_sf"/>
</dbReference>
<evidence type="ECO:0000256" key="2">
    <source>
        <dbReference type="ARBA" id="ARBA00001946"/>
    </source>
</evidence>
<dbReference type="GO" id="GO:0009103">
    <property type="term" value="P:lipopolysaccharide biosynthetic process"/>
    <property type="evidence" value="ECO:0007669"/>
    <property type="project" value="UniProtKB-UniRule"/>
</dbReference>
<dbReference type="CDD" id="cd01630">
    <property type="entry name" value="HAD_KDO-like"/>
    <property type="match status" value="1"/>
</dbReference>
<proteinExistence type="inferred from homology"/>
<dbReference type="Gene3D" id="3.40.50.1000">
    <property type="entry name" value="HAD superfamily/HAD-like"/>
    <property type="match status" value="1"/>
</dbReference>
<evidence type="ECO:0000256" key="12">
    <source>
        <dbReference type="PIRSR" id="PIRSR006118-2"/>
    </source>
</evidence>
<dbReference type="FunFam" id="3.40.50.1000:FF:000029">
    <property type="entry name" value="3-deoxy-D-manno-octulosonate 8-phosphate phosphatase KdsC"/>
    <property type="match status" value="1"/>
</dbReference>
<dbReference type="SFLD" id="SFLDG01136">
    <property type="entry name" value="C1.6:_Phosphoserine_Phosphatas"/>
    <property type="match status" value="1"/>
</dbReference>
<evidence type="ECO:0000256" key="10">
    <source>
        <dbReference type="ARBA" id="ARBA00031051"/>
    </source>
</evidence>
<comment type="subunit">
    <text evidence="4 11">Homotetramer.</text>
</comment>
<dbReference type="EC" id="3.1.3.45" evidence="5 11"/>
<evidence type="ECO:0000256" key="7">
    <source>
        <dbReference type="ARBA" id="ARBA00022723"/>
    </source>
</evidence>
<comment type="function">
    <text evidence="11">Catalyzes the hydrolysis of 3-deoxy-D-manno-octulosonate 8-phosphate (KDO 8-P) to 3-deoxy-D-manno-octulosonate (KDO) and inorganic phosphate.</text>
</comment>
<dbReference type="SUPFAM" id="SSF56784">
    <property type="entry name" value="HAD-like"/>
    <property type="match status" value="1"/>
</dbReference>
<evidence type="ECO:0000256" key="4">
    <source>
        <dbReference type="ARBA" id="ARBA00011881"/>
    </source>
</evidence>
<comment type="similarity">
    <text evidence="3 11">Belongs to the KdsC family.</text>
</comment>
<evidence type="ECO:0000256" key="3">
    <source>
        <dbReference type="ARBA" id="ARBA00005893"/>
    </source>
</evidence>
<comment type="caution">
    <text evidence="13">The sequence shown here is derived from an EMBL/GenBank/DDBJ whole genome shotgun (WGS) entry which is preliminary data.</text>
</comment>
<evidence type="ECO:0000256" key="8">
    <source>
        <dbReference type="ARBA" id="ARBA00022801"/>
    </source>
</evidence>
<dbReference type="SFLD" id="SFLDG01138">
    <property type="entry name" value="C1.6.2:_Deoxy-d-mannose-octulo"/>
    <property type="match status" value="1"/>
</dbReference>
<keyword evidence="14" id="KW-1185">Reference proteome</keyword>
<dbReference type="PIRSF" id="PIRSF006118">
    <property type="entry name" value="KDO8-P_Ptase"/>
    <property type="match status" value="1"/>
</dbReference>
<evidence type="ECO:0000313" key="14">
    <source>
        <dbReference type="Proteomes" id="UP000029085"/>
    </source>
</evidence>
<dbReference type="OrthoDB" id="9805604at2"/>
<dbReference type="GO" id="GO:0008781">
    <property type="term" value="F:N-acylneuraminate cytidylyltransferase activity"/>
    <property type="evidence" value="ECO:0007669"/>
    <property type="project" value="TreeGrafter"/>
</dbReference>
<dbReference type="PANTHER" id="PTHR21485:SF3">
    <property type="entry name" value="N-ACYLNEURAMINATE CYTIDYLYLTRANSFERASE"/>
    <property type="match status" value="1"/>
</dbReference>
<dbReference type="EMBL" id="AVCJ01000008">
    <property type="protein sequence ID" value="KFL37036.1"/>
    <property type="molecule type" value="Genomic_DNA"/>
</dbReference>
<dbReference type="STRING" id="1121014.N788_11540"/>
<dbReference type="GO" id="GO:0019143">
    <property type="term" value="F:3-deoxy-manno-octulosonate-8-phosphatase activity"/>
    <property type="evidence" value="ECO:0007669"/>
    <property type="project" value="UniProtKB-UniRule"/>
</dbReference>
<dbReference type="InterPro" id="IPR050793">
    <property type="entry name" value="CMP-NeuNAc_synthase"/>
</dbReference>
<protein>
    <recommendedName>
        <fullName evidence="6 11">3-deoxy-D-manno-octulosonate 8-phosphate phosphatase KdsC</fullName>
        <ecNumber evidence="5 11">3.1.3.45</ecNumber>
    </recommendedName>
    <alternativeName>
        <fullName evidence="10 11">KDO 8-P phosphatase</fullName>
    </alternativeName>
</protein>
<dbReference type="InterPro" id="IPR010023">
    <property type="entry name" value="KdsC_fam"/>
</dbReference>
<evidence type="ECO:0000313" key="13">
    <source>
        <dbReference type="EMBL" id="KFL37036.1"/>
    </source>
</evidence>
<keyword evidence="9 11" id="KW-0460">Magnesium</keyword>
<keyword evidence="7 11" id="KW-0479">Metal-binding</keyword>
<dbReference type="Pfam" id="PF08282">
    <property type="entry name" value="Hydrolase_3"/>
    <property type="match status" value="1"/>
</dbReference>
<evidence type="ECO:0000256" key="1">
    <source>
        <dbReference type="ARBA" id="ARBA00000898"/>
    </source>
</evidence>
<sequence>MTMTESDLRQRAARIRLACFDVDGTLTDGRLVYDGEGRETKAFHVLDGQGLKLLEENGVAVALITARRNAAVQARARDLGLQHVYTGVKDKGAVLVQLCTSLDITPDEAAHMGDDLPDLSALLQVGLAVAPANAHPWILGHVHWQTRSRGGEGAARELCDLILDAKGLRAAVLEQFGAA</sequence>
<feature type="binding site" evidence="12">
    <location>
        <position position="114"/>
    </location>
    <ligand>
        <name>Mg(2+)</name>
        <dbReference type="ChEBI" id="CHEBI:18420"/>
    </ligand>
</feature>
<feature type="binding site" evidence="12">
    <location>
        <position position="23"/>
    </location>
    <ligand>
        <name>substrate</name>
    </ligand>
</feature>
<dbReference type="Proteomes" id="UP000029085">
    <property type="component" value="Unassembled WGS sequence"/>
</dbReference>
<dbReference type="PANTHER" id="PTHR21485">
    <property type="entry name" value="HAD SUPERFAMILY MEMBERS CMAS AND KDSC"/>
    <property type="match status" value="1"/>
</dbReference>
<reference evidence="13 14" key="2">
    <citation type="journal article" date="2015" name="Stand. Genomic Sci.">
        <title>High quality draft genomic sequence of Arenimonas donghaensis DSM 18148(T).</title>
        <authorList>
            <person name="Chen F."/>
            <person name="Wang H."/>
            <person name="Cao Y."/>
            <person name="Li X."/>
            <person name="Wang G."/>
        </authorList>
    </citation>
    <scope>NUCLEOTIDE SEQUENCE [LARGE SCALE GENOMIC DNA]</scope>
    <source>
        <strain evidence="13 14">HO3-R19</strain>
    </source>
</reference>
<dbReference type="InterPro" id="IPR036412">
    <property type="entry name" value="HAD-like_sf"/>
</dbReference>
<evidence type="ECO:0000256" key="5">
    <source>
        <dbReference type="ARBA" id="ARBA00013066"/>
    </source>
</evidence>
<organism evidence="13 14">
    <name type="scientific">Arenimonas donghaensis DSM 18148 = HO3-R19</name>
    <dbReference type="NCBI Taxonomy" id="1121014"/>
    <lineage>
        <taxon>Bacteria</taxon>
        <taxon>Pseudomonadati</taxon>
        <taxon>Pseudomonadota</taxon>
        <taxon>Gammaproteobacteria</taxon>
        <taxon>Lysobacterales</taxon>
        <taxon>Lysobacteraceae</taxon>
        <taxon>Arenimonas</taxon>
    </lineage>
</organism>
<dbReference type="PATRIC" id="fig|1121014.3.peg.1058"/>
<evidence type="ECO:0000256" key="9">
    <source>
        <dbReference type="ARBA" id="ARBA00022842"/>
    </source>
</evidence>
<dbReference type="NCBIfam" id="TIGR01670">
    <property type="entry name" value="KdsC-phosphatas"/>
    <property type="match status" value="1"/>
</dbReference>
<keyword evidence="11" id="KW-0448">Lipopolysaccharide biosynthesis</keyword>
<dbReference type="AlphaFoldDB" id="A0A087MJI3"/>
<feature type="binding site" evidence="12">
    <location>
        <position position="21"/>
    </location>
    <ligand>
        <name>Mg(2+)</name>
        <dbReference type="ChEBI" id="CHEBI:18420"/>
    </ligand>
</feature>
<evidence type="ECO:0000256" key="11">
    <source>
        <dbReference type="PIRNR" id="PIRNR006118"/>
    </source>
</evidence>
<dbReference type="GO" id="GO:0046872">
    <property type="term" value="F:metal ion binding"/>
    <property type="evidence" value="ECO:0007669"/>
    <property type="project" value="UniProtKB-UniRule"/>
</dbReference>
<name>A0A087MJI3_9GAMM</name>
<gene>
    <name evidence="13" type="ORF">N788_11540</name>
</gene>
<comment type="catalytic activity">
    <reaction evidence="1 11">
        <text>3-deoxy-alpha-D-manno-2-octulosonate-8-phosphate + H2O = 3-deoxy-alpha-D-manno-oct-2-ulosonate + phosphate</text>
        <dbReference type="Rhea" id="RHEA:11500"/>
        <dbReference type="ChEBI" id="CHEBI:15377"/>
        <dbReference type="ChEBI" id="CHEBI:43474"/>
        <dbReference type="ChEBI" id="CHEBI:85985"/>
        <dbReference type="ChEBI" id="CHEBI:85986"/>
        <dbReference type="EC" id="3.1.3.45"/>
    </reaction>
</comment>